<keyword evidence="3" id="KW-1185">Reference proteome</keyword>
<feature type="compositionally biased region" description="Low complexity" evidence="1">
    <location>
        <begin position="50"/>
        <end position="73"/>
    </location>
</feature>
<dbReference type="Proteomes" id="UP000256970">
    <property type="component" value="Unassembled WGS sequence"/>
</dbReference>
<gene>
    <name evidence="2" type="ORF">BQ4739_LOCUS13866</name>
</gene>
<organism evidence="2 3">
    <name type="scientific">Tetradesmus obliquus</name>
    <name type="common">Green alga</name>
    <name type="synonym">Acutodesmus obliquus</name>
    <dbReference type="NCBI Taxonomy" id="3088"/>
    <lineage>
        <taxon>Eukaryota</taxon>
        <taxon>Viridiplantae</taxon>
        <taxon>Chlorophyta</taxon>
        <taxon>core chlorophytes</taxon>
        <taxon>Chlorophyceae</taxon>
        <taxon>CS clade</taxon>
        <taxon>Sphaeropleales</taxon>
        <taxon>Scenedesmaceae</taxon>
        <taxon>Tetradesmus</taxon>
    </lineage>
</organism>
<evidence type="ECO:0000313" key="3">
    <source>
        <dbReference type="Proteomes" id="UP000256970"/>
    </source>
</evidence>
<feature type="compositionally biased region" description="Low complexity" evidence="1">
    <location>
        <begin position="1"/>
        <end position="38"/>
    </location>
</feature>
<feature type="region of interest" description="Disordered" evidence="1">
    <location>
        <begin position="1"/>
        <end position="109"/>
    </location>
</feature>
<name>A0A383W7J6_TETOB</name>
<proteinExistence type="predicted"/>
<reference evidence="2 3" key="1">
    <citation type="submission" date="2016-10" db="EMBL/GenBank/DDBJ databases">
        <authorList>
            <person name="Cai Z."/>
        </authorList>
    </citation>
    <scope>NUCLEOTIDE SEQUENCE [LARGE SCALE GENOMIC DNA]</scope>
</reference>
<sequence length="244" mass="26663">MHQLLQQALQAAAQQPAGAQATPAEAPSAETAAAATAEDPALLVDPLASQLQQQQQQQLHQQQGQQQQLQQHEQPPPPQQRQQGQQLQQQGQQQQAEQPQQQGQQHGSLRLKSFSSAWMPAASLLQALPAHSLTHLDIRLDEPGARLNAVSAALPQLRRLVQLRLVAPVARSWESILPSLLQLAQLASLTLAGPWETYQQAPQQLLAQLLPLRQLQLHFDNYGTEAVPLQAAAPPRPHLQLQAA</sequence>
<evidence type="ECO:0000256" key="1">
    <source>
        <dbReference type="SAM" id="MobiDB-lite"/>
    </source>
</evidence>
<accession>A0A383W7J6</accession>
<feature type="compositionally biased region" description="Low complexity" evidence="1">
    <location>
        <begin position="80"/>
        <end position="105"/>
    </location>
</feature>
<dbReference type="EMBL" id="FNXT01001194">
    <property type="protein sequence ID" value="SZX73608.1"/>
    <property type="molecule type" value="Genomic_DNA"/>
</dbReference>
<protein>
    <submittedName>
        <fullName evidence="2">Uncharacterized protein</fullName>
    </submittedName>
</protein>
<dbReference type="AlphaFoldDB" id="A0A383W7J6"/>
<evidence type="ECO:0000313" key="2">
    <source>
        <dbReference type="EMBL" id="SZX73608.1"/>
    </source>
</evidence>